<protein>
    <submittedName>
        <fullName evidence="1">Uncharacterized protein</fullName>
    </submittedName>
</protein>
<comment type="caution">
    <text evidence="1">The sequence shown here is derived from an EMBL/GenBank/DDBJ whole genome shotgun (WGS) entry which is preliminary data.</text>
</comment>
<evidence type="ECO:0000313" key="1">
    <source>
        <dbReference type="EMBL" id="EEF14671.1"/>
    </source>
</evidence>
<sequence>MFISDLPSCGSNSSHSVYGDKDSAIFKTAFADAPSLKQSRVNFSISAGLSAYLAPI</sequence>
<keyword evidence="2" id="KW-1185">Reference proteome</keyword>
<name>B9D0B1_CAMRE</name>
<gene>
    <name evidence="1" type="ORF">CAMRE0001_1432</name>
</gene>
<reference evidence="1 2" key="1">
    <citation type="submission" date="2008-08" db="EMBL/GenBank/DDBJ databases">
        <authorList>
            <person name="Madupu R."/>
            <person name="Durkin A.S."/>
            <person name="Torralba M."/>
            <person name="Methe B."/>
            <person name="Sutton G.G."/>
            <person name="Strausberg R.L."/>
            <person name="Nelson K.E."/>
        </authorList>
    </citation>
    <scope>NUCLEOTIDE SEQUENCE [LARGE SCALE GENOMIC DNA]</scope>
    <source>
        <strain evidence="1 2">RM3267</strain>
    </source>
</reference>
<dbReference type="EMBL" id="ACFU01000005">
    <property type="protein sequence ID" value="EEF14671.1"/>
    <property type="molecule type" value="Genomic_DNA"/>
</dbReference>
<dbReference type="Proteomes" id="UP000003082">
    <property type="component" value="Unassembled WGS sequence"/>
</dbReference>
<dbReference type="AlphaFoldDB" id="B9D0B1"/>
<organism evidence="1 2">
    <name type="scientific">Campylobacter rectus RM3267</name>
    <dbReference type="NCBI Taxonomy" id="553218"/>
    <lineage>
        <taxon>Bacteria</taxon>
        <taxon>Pseudomonadati</taxon>
        <taxon>Campylobacterota</taxon>
        <taxon>Epsilonproteobacteria</taxon>
        <taxon>Campylobacterales</taxon>
        <taxon>Campylobacteraceae</taxon>
        <taxon>Campylobacter</taxon>
    </lineage>
</organism>
<proteinExistence type="predicted"/>
<accession>B9D0B1</accession>
<evidence type="ECO:0000313" key="2">
    <source>
        <dbReference type="Proteomes" id="UP000003082"/>
    </source>
</evidence>